<evidence type="ECO:0000256" key="2">
    <source>
        <dbReference type="ARBA" id="ARBA00004496"/>
    </source>
</evidence>
<evidence type="ECO:0000256" key="9">
    <source>
        <dbReference type="SAM" id="Coils"/>
    </source>
</evidence>
<evidence type="ECO:0000256" key="10">
    <source>
        <dbReference type="SAM" id="MobiDB-lite"/>
    </source>
</evidence>
<dbReference type="Pfam" id="PF13297">
    <property type="entry name" value="SDE2_2C"/>
    <property type="match status" value="1"/>
</dbReference>
<feature type="domain" description="SDE2/SF3A3 SAP" evidence="11">
    <location>
        <begin position="327"/>
        <end position="379"/>
    </location>
</feature>
<keyword evidence="5" id="KW-0507">mRNA processing</keyword>
<dbReference type="GO" id="GO:0005634">
    <property type="term" value="C:nucleus"/>
    <property type="evidence" value="ECO:0007669"/>
    <property type="project" value="UniProtKB-SubCell"/>
</dbReference>
<dbReference type="AlphaFoldDB" id="A0A3B3ZZ30"/>
<feature type="region of interest" description="Disordered" evidence="10">
    <location>
        <begin position="165"/>
        <end position="317"/>
    </location>
</feature>
<dbReference type="GO" id="GO:0006397">
    <property type="term" value="P:mRNA processing"/>
    <property type="evidence" value="ECO:0007669"/>
    <property type="project" value="UniProtKB-KW"/>
</dbReference>
<organism evidence="13 14">
    <name type="scientific">Periophthalmus magnuspinnatus</name>
    <dbReference type="NCBI Taxonomy" id="409849"/>
    <lineage>
        <taxon>Eukaryota</taxon>
        <taxon>Metazoa</taxon>
        <taxon>Chordata</taxon>
        <taxon>Craniata</taxon>
        <taxon>Vertebrata</taxon>
        <taxon>Euteleostomi</taxon>
        <taxon>Actinopterygii</taxon>
        <taxon>Neopterygii</taxon>
        <taxon>Teleostei</taxon>
        <taxon>Neoteleostei</taxon>
        <taxon>Acanthomorphata</taxon>
        <taxon>Gobiaria</taxon>
        <taxon>Gobiiformes</taxon>
        <taxon>Gobioidei</taxon>
        <taxon>Gobiidae</taxon>
        <taxon>Oxudercinae</taxon>
        <taxon>Periophthalmus</taxon>
    </lineage>
</organism>
<keyword evidence="6" id="KW-0508">mRNA splicing</keyword>
<name>A0A3B3ZZ30_9GOBI</name>
<dbReference type="STRING" id="409849.ENSPMGP00000009664"/>
<keyword evidence="14" id="KW-1185">Reference proteome</keyword>
<keyword evidence="4" id="KW-0963">Cytoplasm</keyword>
<dbReference type="PANTHER" id="PTHR12786">
    <property type="entry name" value="SPLICING FACTOR SF3A-RELATED"/>
    <property type="match status" value="1"/>
</dbReference>
<evidence type="ECO:0000256" key="1">
    <source>
        <dbReference type="ARBA" id="ARBA00004123"/>
    </source>
</evidence>
<comment type="similarity">
    <text evidence="3">Belongs to the SDE2 family.</text>
</comment>
<feature type="compositionally biased region" description="Low complexity" evidence="10">
    <location>
        <begin position="246"/>
        <end position="268"/>
    </location>
</feature>
<evidence type="ECO:0000313" key="14">
    <source>
        <dbReference type="Proteomes" id="UP000261520"/>
    </source>
</evidence>
<feature type="coiled-coil region" evidence="9">
    <location>
        <begin position="100"/>
        <end position="134"/>
    </location>
</feature>
<dbReference type="InterPro" id="IPR025086">
    <property type="entry name" value="SDE2/SF3A3_SAP"/>
</dbReference>
<evidence type="ECO:0000256" key="5">
    <source>
        <dbReference type="ARBA" id="ARBA00022664"/>
    </source>
</evidence>
<evidence type="ECO:0000256" key="8">
    <source>
        <dbReference type="ARBA" id="ARBA00023306"/>
    </source>
</evidence>
<dbReference type="Ensembl" id="ENSPMGT00000010309.1">
    <property type="protein sequence ID" value="ENSPMGP00000009664.1"/>
    <property type="gene ID" value="ENSPMGG00000008008.1"/>
</dbReference>
<dbReference type="InterPro" id="IPR051421">
    <property type="entry name" value="RNA_Proc_DNA_Dmg_Regulator"/>
</dbReference>
<reference evidence="13" key="1">
    <citation type="submission" date="2025-08" db="UniProtKB">
        <authorList>
            <consortium name="Ensembl"/>
        </authorList>
    </citation>
    <scope>IDENTIFICATION</scope>
</reference>
<evidence type="ECO:0000259" key="12">
    <source>
        <dbReference type="Pfam" id="PF22782"/>
    </source>
</evidence>
<feature type="compositionally biased region" description="Acidic residues" evidence="10">
    <location>
        <begin position="189"/>
        <end position="200"/>
    </location>
</feature>
<evidence type="ECO:0000256" key="7">
    <source>
        <dbReference type="ARBA" id="ARBA00023242"/>
    </source>
</evidence>
<comment type="subcellular location">
    <subcellularLocation>
        <location evidence="2">Cytoplasm</location>
    </subcellularLocation>
    <subcellularLocation>
        <location evidence="1">Nucleus</location>
    </subcellularLocation>
</comment>
<evidence type="ECO:0000256" key="4">
    <source>
        <dbReference type="ARBA" id="ARBA00022490"/>
    </source>
</evidence>
<accession>A0A3B3ZZ30</accession>
<evidence type="ECO:0000256" key="3">
    <source>
        <dbReference type="ARBA" id="ARBA00008726"/>
    </source>
</evidence>
<feature type="compositionally biased region" description="Basic and acidic residues" evidence="10">
    <location>
        <begin position="270"/>
        <end position="294"/>
    </location>
</feature>
<keyword evidence="8" id="KW-0131">Cell cycle</keyword>
<dbReference type="PANTHER" id="PTHR12786:SF1">
    <property type="entry name" value="SPLICING REGULATOR SDE2"/>
    <property type="match status" value="1"/>
</dbReference>
<dbReference type="Proteomes" id="UP000261520">
    <property type="component" value="Unplaced"/>
</dbReference>
<keyword evidence="9" id="KW-0175">Coiled coil</keyword>
<evidence type="ECO:0000313" key="13">
    <source>
        <dbReference type="Ensembl" id="ENSPMGP00000009664.1"/>
    </source>
</evidence>
<dbReference type="GO" id="GO:0008380">
    <property type="term" value="P:RNA splicing"/>
    <property type="evidence" value="ECO:0007669"/>
    <property type="project" value="UniProtKB-KW"/>
</dbReference>
<evidence type="ECO:0000256" key="6">
    <source>
        <dbReference type="ARBA" id="ARBA00023187"/>
    </source>
</evidence>
<sequence>THQSQVTLFNTFIICTFIHSPLLVPSNTVFNVQGLCDLYVLCNGRVVDRDQTLQNGSIYHLEPRLRGGKGGFGSMLRALGAQIEKTTNREACRDLSGRRLRDVNHEKEMAEWLKKQAEREAEKEQRRLERLQKKLAEPKHHFTDAQYTQQCHELSERLEDSVIKGKTSPKQDQRVHRSSSCQTGLDLISSDDDVDQESDSEPGRESPGPEMEPHPERGGSDPVSAPPCAPHEPQSSSPEDSESEVQEPNRPGSNGSDSSPNPQRGSRPSPHPEESRPEGDPRRSGPDQVQRKPTESSSSPEQNQDQIPDQVKCCPQTRTTDSGLILRPEDLEALGLNVLKEELMRRGLKCGGTLSERAARLYSVRGKKDGEVEPGLRAKSKKKGK</sequence>
<dbReference type="InterPro" id="IPR053822">
    <property type="entry name" value="SDE2-like_dom"/>
</dbReference>
<feature type="compositionally biased region" description="Basic and acidic residues" evidence="10">
    <location>
        <begin position="165"/>
        <end position="175"/>
    </location>
</feature>
<dbReference type="Pfam" id="PF22782">
    <property type="entry name" value="SDE2"/>
    <property type="match status" value="1"/>
</dbReference>
<dbReference type="GO" id="GO:0005737">
    <property type="term" value="C:cytoplasm"/>
    <property type="evidence" value="ECO:0007669"/>
    <property type="project" value="UniProtKB-SubCell"/>
</dbReference>
<evidence type="ECO:0000259" key="11">
    <source>
        <dbReference type="Pfam" id="PF13297"/>
    </source>
</evidence>
<feature type="domain" description="SDE2-like" evidence="12">
    <location>
        <begin position="67"/>
        <end position="162"/>
    </location>
</feature>
<reference evidence="13" key="2">
    <citation type="submission" date="2025-09" db="UniProtKB">
        <authorList>
            <consortium name="Ensembl"/>
        </authorList>
    </citation>
    <scope>IDENTIFICATION</scope>
</reference>
<feature type="compositionally biased region" description="Polar residues" evidence="10">
    <location>
        <begin position="295"/>
        <end position="307"/>
    </location>
</feature>
<protein>
    <submittedName>
        <fullName evidence="13">Uncharacterized protein</fullName>
    </submittedName>
</protein>
<keyword evidence="7" id="KW-0539">Nucleus</keyword>
<proteinExistence type="inferred from homology"/>